<protein>
    <submittedName>
        <fullName evidence="5">Terminase small subunit</fullName>
    </submittedName>
</protein>
<evidence type="ECO:0000256" key="3">
    <source>
        <dbReference type="SAM" id="MobiDB-lite"/>
    </source>
</evidence>
<evidence type="ECO:0000256" key="1">
    <source>
        <dbReference type="ARBA" id="ARBA00022612"/>
    </source>
</evidence>
<reference evidence="5 6" key="1">
    <citation type="submission" date="2021-03" db="EMBL/GenBank/DDBJ databases">
        <title>Caproiciproducens sp. nov. isolated from feces of cow.</title>
        <authorList>
            <person name="Choi J.-Y."/>
        </authorList>
    </citation>
    <scope>NUCLEOTIDE SEQUENCE [LARGE SCALE GENOMIC DNA]</scope>
    <source>
        <strain evidence="5 6">AGMB10547</strain>
    </source>
</reference>
<proteinExistence type="predicted"/>
<feature type="domain" description="Terminase ATPase subunit N-terminal" evidence="4">
    <location>
        <begin position="9"/>
        <end position="48"/>
    </location>
</feature>
<dbReference type="PANTHER" id="PTHR41328">
    <property type="entry name" value="TERMINASE SMALL SUBUNIT-RELATED"/>
    <property type="match status" value="1"/>
</dbReference>
<sequence>MAKTELMEKAERLYHQGKTLSEIAELLDVSPGTVRSWKSRGKWDSDAATQRNVAKKRCNATKQSEPESPPAELVEPLTENERLFCEVYSRNKNATQAYLKVYGCTYNSAMTSAYETLRKPKIKCYLNYLRECQCEAMNLQPIDIVERFMHIAFSDMTDFVDYGTKIIPIVDDKGKITGSSEKDFLQFNDSKMVDGGIIKEVRQTQQGMSIKLESRIDALKWLSDYFKMNPMDNHRIEFENKKLQLEQLKINSGSPPQETEDDPITKSLKEEFSK</sequence>
<evidence type="ECO:0000313" key="6">
    <source>
        <dbReference type="Proteomes" id="UP000719942"/>
    </source>
</evidence>
<feature type="compositionally biased region" description="Basic and acidic residues" evidence="3">
    <location>
        <begin position="263"/>
        <end position="274"/>
    </location>
</feature>
<dbReference type="InterPro" id="IPR005335">
    <property type="entry name" value="Terminase_ssu"/>
</dbReference>
<dbReference type="Pfam" id="PF03592">
    <property type="entry name" value="Terminase_2"/>
    <property type="match status" value="1"/>
</dbReference>
<feature type="region of interest" description="Disordered" evidence="3">
    <location>
        <begin position="250"/>
        <end position="274"/>
    </location>
</feature>
<organism evidence="5 6">
    <name type="scientific">Caproiciproducens faecalis</name>
    <dbReference type="NCBI Taxonomy" id="2820301"/>
    <lineage>
        <taxon>Bacteria</taxon>
        <taxon>Bacillati</taxon>
        <taxon>Bacillota</taxon>
        <taxon>Clostridia</taxon>
        <taxon>Eubacteriales</taxon>
        <taxon>Acutalibacteraceae</taxon>
        <taxon>Caproiciproducens</taxon>
    </lineage>
</organism>
<dbReference type="InterPro" id="IPR038713">
    <property type="entry name" value="Terminase_Gp1_N_sf"/>
</dbReference>
<dbReference type="EMBL" id="JAGFNZ010000006">
    <property type="protein sequence ID" value="MBW7573905.1"/>
    <property type="molecule type" value="Genomic_DNA"/>
</dbReference>
<feature type="region of interest" description="Disordered" evidence="3">
    <location>
        <begin position="39"/>
        <end position="72"/>
    </location>
</feature>
<evidence type="ECO:0000256" key="2">
    <source>
        <dbReference type="ARBA" id="ARBA00023219"/>
    </source>
</evidence>
<accession>A0ABS7DSV8</accession>
<dbReference type="Gene3D" id="1.10.10.60">
    <property type="entry name" value="Homeodomain-like"/>
    <property type="match status" value="1"/>
</dbReference>
<keyword evidence="1" id="KW-1188">Viral release from host cell</keyword>
<keyword evidence="6" id="KW-1185">Reference proteome</keyword>
<comment type="caution">
    <text evidence="5">The sequence shown here is derived from an EMBL/GenBank/DDBJ whole genome shotgun (WGS) entry which is preliminary data.</text>
</comment>
<gene>
    <name evidence="5" type="ORF">J5W02_13910</name>
</gene>
<evidence type="ECO:0000313" key="5">
    <source>
        <dbReference type="EMBL" id="MBW7573905.1"/>
    </source>
</evidence>
<dbReference type="Gene3D" id="1.10.10.1400">
    <property type="entry name" value="Terminase, small subunit, N-terminal DNA-binding domain, HTH motif"/>
    <property type="match status" value="1"/>
</dbReference>
<keyword evidence="2" id="KW-0231">Viral genome packaging</keyword>
<dbReference type="RefSeq" id="WP_219966307.1">
    <property type="nucleotide sequence ID" value="NZ_JAGFNZ010000006.1"/>
</dbReference>
<dbReference type="InterPro" id="IPR052404">
    <property type="entry name" value="SPP1-like_terminase"/>
</dbReference>
<dbReference type="PANTHER" id="PTHR41328:SF3">
    <property type="entry name" value="PBSX PHAGE TERMINASE SMALL SUBUNIT"/>
    <property type="match status" value="1"/>
</dbReference>
<name>A0ABS7DSV8_9FIRM</name>
<dbReference type="InterPro" id="IPR010332">
    <property type="entry name" value="ATPase_terminase-su_N"/>
</dbReference>
<dbReference type="Pfam" id="PF06056">
    <property type="entry name" value="Terminase_5"/>
    <property type="match status" value="1"/>
</dbReference>
<dbReference type="Proteomes" id="UP000719942">
    <property type="component" value="Unassembled WGS sequence"/>
</dbReference>
<evidence type="ECO:0000259" key="4">
    <source>
        <dbReference type="Pfam" id="PF06056"/>
    </source>
</evidence>